<sequence>MNTLLTYLLALSLLLLAACTHAEKAATISQQELVTRMADQSTPTIIDVRTAEEFQQGHVPGAIHVPYDNYKNALQALGLKAADEVVVYCEKGGRAKKVEHYLEQQGFGEVRHLEGDMSAWRSASLPVE</sequence>
<feature type="domain" description="Rhodanese" evidence="2">
    <location>
        <begin position="39"/>
        <end position="128"/>
    </location>
</feature>
<evidence type="ECO:0000259" key="2">
    <source>
        <dbReference type="PROSITE" id="PS50206"/>
    </source>
</evidence>
<dbReference type="PANTHER" id="PTHR43031">
    <property type="entry name" value="FAD-DEPENDENT OXIDOREDUCTASE"/>
    <property type="match status" value="1"/>
</dbReference>
<evidence type="ECO:0000256" key="1">
    <source>
        <dbReference type="SAM" id="SignalP"/>
    </source>
</evidence>
<dbReference type="SMART" id="SM00450">
    <property type="entry name" value="RHOD"/>
    <property type="match status" value="1"/>
</dbReference>
<feature type="chain" id="PRO_5012078431" description="Rhodanese domain-containing protein" evidence="1">
    <location>
        <begin position="23"/>
        <end position="128"/>
    </location>
</feature>
<dbReference type="STRING" id="716816.BST96_07845"/>
<reference evidence="3 4" key="1">
    <citation type="submission" date="2016-11" db="EMBL/GenBank/DDBJ databases">
        <title>Trade-off between light-utilization and light-protection in marine flavobacteria.</title>
        <authorList>
            <person name="Kumagai Y."/>
        </authorList>
    </citation>
    <scope>NUCLEOTIDE SEQUENCE [LARGE SCALE GENOMIC DNA]</scope>
    <source>
        <strain evidence="3 4">NBRC 107125</strain>
    </source>
</reference>
<dbReference type="InterPro" id="IPR001763">
    <property type="entry name" value="Rhodanese-like_dom"/>
</dbReference>
<dbReference type="OrthoDB" id="9814704at2"/>
<protein>
    <recommendedName>
        <fullName evidence="2">Rhodanese domain-containing protein</fullName>
    </recommendedName>
</protein>
<keyword evidence="1" id="KW-0732">Signal</keyword>
<dbReference type="InterPro" id="IPR050229">
    <property type="entry name" value="GlpE_sulfurtransferase"/>
</dbReference>
<evidence type="ECO:0000313" key="4">
    <source>
        <dbReference type="Proteomes" id="UP000193450"/>
    </source>
</evidence>
<organism evidence="3 4">
    <name type="scientific">Oceanicoccus sagamiensis</name>
    <dbReference type="NCBI Taxonomy" id="716816"/>
    <lineage>
        <taxon>Bacteria</taxon>
        <taxon>Pseudomonadati</taxon>
        <taxon>Pseudomonadota</taxon>
        <taxon>Gammaproteobacteria</taxon>
        <taxon>Cellvibrionales</taxon>
        <taxon>Spongiibacteraceae</taxon>
        <taxon>Oceanicoccus</taxon>
    </lineage>
</organism>
<feature type="signal peptide" evidence="1">
    <location>
        <begin position="1"/>
        <end position="22"/>
    </location>
</feature>
<evidence type="ECO:0000313" key="3">
    <source>
        <dbReference type="EMBL" id="ARN74038.1"/>
    </source>
</evidence>
<name>A0A1X9N7I6_9GAMM</name>
<dbReference type="SUPFAM" id="SSF52821">
    <property type="entry name" value="Rhodanese/Cell cycle control phosphatase"/>
    <property type="match status" value="1"/>
</dbReference>
<dbReference type="PANTHER" id="PTHR43031:SF16">
    <property type="entry name" value="OXIDOREDUCTASE"/>
    <property type="match status" value="1"/>
</dbReference>
<proteinExistence type="predicted"/>
<dbReference type="Pfam" id="PF00581">
    <property type="entry name" value="Rhodanese"/>
    <property type="match status" value="1"/>
</dbReference>
<dbReference type="PROSITE" id="PS50206">
    <property type="entry name" value="RHODANESE_3"/>
    <property type="match status" value="1"/>
</dbReference>
<dbReference type="InterPro" id="IPR001307">
    <property type="entry name" value="Thiosulphate_STrfase_CS"/>
</dbReference>
<dbReference type="InterPro" id="IPR036873">
    <property type="entry name" value="Rhodanese-like_dom_sf"/>
</dbReference>
<dbReference type="RefSeq" id="WP_085758169.1">
    <property type="nucleotide sequence ID" value="NZ_CP019343.1"/>
</dbReference>
<dbReference type="Proteomes" id="UP000193450">
    <property type="component" value="Chromosome"/>
</dbReference>
<keyword evidence="4" id="KW-1185">Reference proteome</keyword>
<dbReference type="CDD" id="cd00158">
    <property type="entry name" value="RHOD"/>
    <property type="match status" value="1"/>
</dbReference>
<dbReference type="EMBL" id="CP019343">
    <property type="protein sequence ID" value="ARN74038.1"/>
    <property type="molecule type" value="Genomic_DNA"/>
</dbReference>
<dbReference type="GO" id="GO:0004792">
    <property type="term" value="F:thiosulfate-cyanide sulfurtransferase activity"/>
    <property type="evidence" value="ECO:0007669"/>
    <property type="project" value="InterPro"/>
</dbReference>
<dbReference type="PROSITE" id="PS00380">
    <property type="entry name" value="RHODANESE_1"/>
    <property type="match status" value="1"/>
</dbReference>
<gene>
    <name evidence="3" type="ORF">BST96_07845</name>
</gene>
<dbReference type="Gene3D" id="3.40.250.10">
    <property type="entry name" value="Rhodanese-like domain"/>
    <property type="match status" value="1"/>
</dbReference>
<dbReference type="KEGG" id="osg:BST96_07845"/>
<accession>A0A1X9N7I6</accession>
<dbReference type="AlphaFoldDB" id="A0A1X9N7I6"/>